<keyword evidence="4" id="KW-1185">Reference proteome</keyword>
<name>A0A430JCX6_9BACL</name>
<proteinExistence type="predicted"/>
<keyword evidence="2" id="KW-0732">Signal</keyword>
<dbReference type="PANTHER" id="PTHR43649">
    <property type="entry name" value="ARABINOSE-BINDING PROTEIN-RELATED"/>
    <property type="match status" value="1"/>
</dbReference>
<accession>A0A430JCX6</accession>
<dbReference type="Gene3D" id="3.40.190.10">
    <property type="entry name" value="Periplasmic binding protein-like II"/>
    <property type="match status" value="2"/>
</dbReference>
<evidence type="ECO:0000313" key="3">
    <source>
        <dbReference type="EMBL" id="RTE08922.1"/>
    </source>
</evidence>
<dbReference type="SUPFAM" id="SSF53850">
    <property type="entry name" value="Periplasmic binding protein-like II"/>
    <property type="match status" value="1"/>
</dbReference>
<feature type="signal peptide" evidence="2">
    <location>
        <begin position="1"/>
        <end position="29"/>
    </location>
</feature>
<evidence type="ECO:0000313" key="4">
    <source>
        <dbReference type="Proteomes" id="UP000276128"/>
    </source>
</evidence>
<protein>
    <submittedName>
        <fullName evidence="3">Extracellular solute-binding protein</fullName>
    </submittedName>
</protein>
<dbReference type="InterPro" id="IPR050490">
    <property type="entry name" value="Bact_solute-bd_prot1"/>
</dbReference>
<evidence type="ECO:0000256" key="1">
    <source>
        <dbReference type="SAM" id="MobiDB-lite"/>
    </source>
</evidence>
<dbReference type="Pfam" id="PF01547">
    <property type="entry name" value="SBP_bac_1"/>
    <property type="match status" value="1"/>
</dbReference>
<feature type="chain" id="PRO_5038960618" evidence="2">
    <location>
        <begin position="30"/>
        <end position="446"/>
    </location>
</feature>
<sequence>MREGILPMKKRLLTAAVSLVVMASLSACGSSSEPAATPSSSVKPAETQKAAESTAPVKLRIVWWGSQERHDATQKALTQYTALHPNVTFESEFSGWDGYFDKLGVQFAAKNAPDIIQMDAAYLNEYVARNLVADLGSINVADMDKGLLESGKVGGKLYAMPLGTAALGMAYDKNVIEKLGLKAPAWDWSWDDYYKFGQEAKAKLGKDKYVYVDQSSDLVDYTAYQLSQGKGQVYTDNKLTIDKATWIQYMTKQAELRKAGIITPPDITVTDKELDPKQDSVVNGTALARHLFSNQVGSISSLKPDAFGFTTLPKSAQSGGWLKPGMFWSVNAGSKQQEEAKKFVEWFINDQEAGKTLGLTRGIPGNAKVVSTLSPNFSAADKTSLDFINKVAPNAQKFVAEPQGWGNFKADYKKIVEKLMFDKATPDQAYDELMKKAKEYDDAVKK</sequence>
<dbReference type="InterPro" id="IPR006059">
    <property type="entry name" value="SBP"/>
</dbReference>
<reference evidence="3 4" key="1">
    <citation type="submission" date="2018-12" db="EMBL/GenBank/DDBJ databases">
        <title>Bacillus ochoae sp. nov., Paenibacillus whitsoniae sp. nov., Paenibacillus spiritus sp. nov. Isolated from the Mars Exploration Rover during spacecraft assembly.</title>
        <authorList>
            <person name="Seuylemezian A."/>
            <person name="Vaishampayan P."/>
        </authorList>
    </citation>
    <scope>NUCLEOTIDE SEQUENCE [LARGE SCALE GENOMIC DNA]</scope>
    <source>
        <strain evidence="3 4">MER 54</strain>
    </source>
</reference>
<comment type="caution">
    <text evidence="3">The sequence shown here is derived from an EMBL/GenBank/DDBJ whole genome shotgun (WGS) entry which is preliminary data.</text>
</comment>
<dbReference type="EMBL" id="RXHU01000042">
    <property type="protein sequence ID" value="RTE08922.1"/>
    <property type="molecule type" value="Genomic_DNA"/>
</dbReference>
<evidence type="ECO:0000256" key="2">
    <source>
        <dbReference type="SAM" id="SignalP"/>
    </source>
</evidence>
<dbReference type="OrthoDB" id="7918484at2"/>
<dbReference type="AlphaFoldDB" id="A0A430JCX6"/>
<dbReference type="Proteomes" id="UP000276128">
    <property type="component" value="Unassembled WGS sequence"/>
</dbReference>
<feature type="region of interest" description="Disordered" evidence="1">
    <location>
        <begin position="31"/>
        <end position="51"/>
    </location>
</feature>
<gene>
    <name evidence="3" type="ORF">EJQ19_15515</name>
</gene>
<dbReference type="PROSITE" id="PS51257">
    <property type="entry name" value="PROKAR_LIPOPROTEIN"/>
    <property type="match status" value="1"/>
</dbReference>
<dbReference type="PANTHER" id="PTHR43649:SF11">
    <property type="entry name" value="ABC TRANSPORTER SUBSTRATE-BINDING PROTEIN YESO-RELATED"/>
    <property type="match status" value="1"/>
</dbReference>
<feature type="compositionally biased region" description="Low complexity" evidence="1">
    <location>
        <begin position="31"/>
        <end position="41"/>
    </location>
</feature>
<organism evidence="3 4">
    <name type="scientific">Paenibacillus whitsoniae</name>
    <dbReference type="NCBI Taxonomy" id="2496558"/>
    <lineage>
        <taxon>Bacteria</taxon>
        <taxon>Bacillati</taxon>
        <taxon>Bacillota</taxon>
        <taxon>Bacilli</taxon>
        <taxon>Bacillales</taxon>
        <taxon>Paenibacillaceae</taxon>
        <taxon>Paenibacillus</taxon>
    </lineage>
</organism>